<gene>
    <name evidence="2" type="primary">LOC115876540</name>
</gene>
<dbReference type="RefSeq" id="XP_030748212.1">
    <property type="nucleotide sequence ID" value="XM_030892352.1"/>
</dbReference>
<dbReference type="Proteomes" id="UP000504635">
    <property type="component" value="Unplaced"/>
</dbReference>
<keyword evidence="1" id="KW-1185">Reference proteome</keyword>
<evidence type="ECO:0000313" key="1">
    <source>
        <dbReference type="Proteomes" id="UP000504635"/>
    </source>
</evidence>
<name>A0A6J2XAE9_SITOR</name>
<accession>A0A6J2XAE9</accession>
<dbReference type="OrthoDB" id="6737571at2759"/>
<dbReference type="AlphaFoldDB" id="A0A6J2XAE9"/>
<dbReference type="GeneID" id="115876540"/>
<organism evidence="1 2">
    <name type="scientific">Sitophilus oryzae</name>
    <name type="common">Rice weevil</name>
    <name type="synonym">Curculio oryzae</name>
    <dbReference type="NCBI Taxonomy" id="7048"/>
    <lineage>
        <taxon>Eukaryota</taxon>
        <taxon>Metazoa</taxon>
        <taxon>Ecdysozoa</taxon>
        <taxon>Arthropoda</taxon>
        <taxon>Hexapoda</taxon>
        <taxon>Insecta</taxon>
        <taxon>Pterygota</taxon>
        <taxon>Neoptera</taxon>
        <taxon>Endopterygota</taxon>
        <taxon>Coleoptera</taxon>
        <taxon>Polyphaga</taxon>
        <taxon>Cucujiformia</taxon>
        <taxon>Curculionidae</taxon>
        <taxon>Dryophthorinae</taxon>
        <taxon>Sitophilus</taxon>
    </lineage>
</organism>
<evidence type="ECO:0000313" key="2">
    <source>
        <dbReference type="RefSeq" id="XP_030748212.1"/>
    </source>
</evidence>
<reference evidence="2" key="1">
    <citation type="submission" date="2025-08" db="UniProtKB">
        <authorList>
            <consortium name="RefSeq"/>
        </authorList>
    </citation>
    <scope>IDENTIFICATION</scope>
    <source>
        <tissue evidence="2">Gonads</tissue>
    </source>
</reference>
<dbReference type="KEGG" id="soy:115876540"/>
<dbReference type="InParanoid" id="A0A6J2XAE9"/>
<protein>
    <submittedName>
        <fullName evidence="2">Uncharacterized protein LOC115876540</fullName>
    </submittedName>
</protein>
<sequence length="154" mass="18131">MRVAGCLNDTIWKNKYIGVEVKSRIYKAVVRPIMTYTAETRPDTAKTKIFLETGEIKILRRITGKTLLDRERSDDIRQTCKVDSINEWVLSKIREWNEHISRMDEGRIVRSAQDKSHLGRRSTGRPRKRWCDNLTIDRNCRHDVKNEQAMSNIE</sequence>
<proteinExistence type="predicted"/>